<dbReference type="EMBL" id="PIPO01000002">
    <property type="protein sequence ID" value="RUO33727.1"/>
    <property type="molecule type" value="Genomic_DNA"/>
</dbReference>
<feature type="domain" description="DUF2169" evidence="1">
    <location>
        <begin position="23"/>
        <end position="317"/>
    </location>
</feature>
<name>A0A432WJ49_9GAMM</name>
<comment type="caution">
    <text evidence="2">The sequence shown here is derived from an EMBL/GenBank/DDBJ whole genome shotgun (WGS) entry which is preliminary data.</text>
</comment>
<dbReference type="Pfam" id="PF09937">
    <property type="entry name" value="DUF2169"/>
    <property type="match status" value="1"/>
</dbReference>
<proteinExistence type="predicted"/>
<evidence type="ECO:0000313" key="3">
    <source>
        <dbReference type="Proteomes" id="UP000287823"/>
    </source>
</evidence>
<protein>
    <recommendedName>
        <fullName evidence="1">DUF2169 domain-containing protein</fullName>
    </recommendedName>
</protein>
<evidence type="ECO:0000259" key="1">
    <source>
        <dbReference type="Pfam" id="PF09937"/>
    </source>
</evidence>
<reference evidence="2 3" key="1">
    <citation type="journal article" date="2011" name="Front. Microbiol.">
        <title>Genomic signatures of strain selection and enhancement in Bacillus atrophaeus var. globigii, a historical biowarfare simulant.</title>
        <authorList>
            <person name="Gibbons H.S."/>
            <person name="Broomall S.M."/>
            <person name="McNew L.A."/>
            <person name="Daligault H."/>
            <person name="Chapman C."/>
            <person name="Bruce D."/>
            <person name="Karavis M."/>
            <person name="Krepps M."/>
            <person name="McGregor P.A."/>
            <person name="Hong C."/>
            <person name="Park K.H."/>
            <person name="Akmal A."/>
            <person name="Feldman A."/>
            <person name="Lin J.S."/>
            <person name="Chang W.E."/>
            <person name="Higgs B.W."/>
            <person name="Demirev P."/>
            <person name="Lindquist J."/>
            <person name="Liem A."/>
            <person name="Fochler E."/>
            <person name="Read T.D."/>
            <person name="Tapia R."/>
            <person name="Johnson S."/>
            <person name="Bishop-Lilly K.A."/>
            <person name="Detter C."/>
            <person name="Han C."/>
            <person name="Sozhamannan S."/>
            <person name="Rosenzweig C.N."/>
            <person name="Skowronski E.W."/>
        </authorList>
    </citation>
    <scope>NUCLEOTIDE SEQUENCE [LARGE SCALE GENOMIC DNA]</scope>
    <source>
        <strain evidence="2 3">Y4G10-17</strain>
    </source>
</reference>
<gene>
    <name evidence="2" type="ORF">CWE14_04485</name>
</gene>
<keyword evidence="3" id="KW-1185">Reference proteome</keyword>
<accession>A0A432WJ49</accession>
<evidence type="ECO:0000313" key="2">
    <source>
        <dbReference type="EMBL" id="RUO33727.1"/>
    </source>
</evidence>
<dbReference type="AlphaFoldDB" id="A0A432WJ49"/>
<organism evidence="2 3">
    <name type="scientific">Aliidiomarina soli</name>
    <dbReference type="NCBI Taxonomy" id="1928574"/>
    <lineage>
        <taxon>Bacteria</taxon>
        <taxon>Pseudomonadati</taxon>
        <taxon>Pseudomonadota</taxon>
        <taxon>Gammaproteobacteria</taxon>
        <taxon>Alteromonadales</taxon>
        <taxon>Idiomarinaceae</taxon>
        <taxon>Aliidiomarina</taxon>
    </lineage>
</organism>
<dbReference type="Proteomes" id="UP000287823">
    <property type="component" value="Unassembled WGS sequence"/>
</dbReference>
<dbReference type="RefSeq" id="WP_126798294.1">
    <property type="nucleotide sequence ID" value="NZ_PIPO01000002.1"/>
</dbReference>
<dbReference type="InterPro" id="IPR018683">
    <property type="entry name" value="DUF2169"/>
</dbReference>
<sequence>MPVLVNESRLPALLLPGWSLDRRSQQTVIVKATCNFDLDGHLTLADQQPPLVLTDAYRDEPTASSLLQASEVGPFKQTAEFYLFGTAHPAHPDDTSTTTTVSLQGPDWQLRKTLLVVGQHRWKRGLTGLTRGPIEPLQPTALTYELTYGGMDPKTGTRLADNPAGRGYNPGGRLLNNTDAPCIEYESEFKANFSGGNRPAGYAPLPVQWAPRYRRLGEPLSEQALNQSVCPWGDAVDPRVHHCAPDDQQLPTFITGGEQLYLEGFFAGSQRSVELTLPSAFTQVRLYRQQATAETYTLACDTLLIDTDKKQLSLLYRAALPTQSVMMDANDGWLVVSPHVGPQFNESYDAN</sequence>